<sequence>MVQSGDWINLERYLNEYIRSVEPALTEDQVPQSHPLLMIHARRQSVLAHRMQGKMEDATLCFENFMKPLLCCHGPYAPLGDCISQEVGEVMRCDGKSSHMTPDLIFEKITDYVKLYFPQTICCPKNSDEMKNKSGLWSFAKTIKDQYGNCLKHKGMKLKYKCLACGWESGSSGITAMQYHIEGANKVAKCKFVTPKLLELFRKFITKTALVPVEVPVVQTKVARKRKYPSMDFQVVEGSSCNLPIGSIDASIILSAECNMSTCLDEIIEKLNEAPVMAIATLTSEFQAARHSLHSMSEWCYNAKSCENRRVVHTRHIETELRRLRKNMKELNLRIFPSAPAKHPALALIAKLQDGINGLEELCMKANAQPETDPHQLKDKVAASTAPLLGTSSPGAGIAIESTLYHLNSWASDLPSIEQDSLHSDENCDLSKFLDFDNLDQGIATTADVIGDDQSVAVPGAGEAPSDPPERDG</sequence>
<gene>
    <name evidence="3" type="ORF">U9M48_010694</name>
</gene>
<dbReference type="Proteomes" id="UP001341281">
    <property type="component" value="Chromosome 02"/>
</dbReference>
<evidence type="ECO:0000313" key="3">
    <source>
        <dbReference type="EMBL" id="WVZ60708.1"/>
    </source>
</evidence>
<dbReference type="EMBL" id="CP144746">
    <property type="protein sequence ID" value="WVZ60708.1"/>
    <property type="molecule type" value="Genomic_DNA"/>
</dbReference>
<proteinExistence type="predicted"/>
<evidence type="ECO:0000256" key="1">
    <source>
        <dbReference type="SAM" id="Coils"/>
    </source>
</evidence>
<evidence type="ECO:0000256" key="2">
    <source>
        <dbReference type="SAM" id="MobiDB-lite"/>
    </source>
</evidence>
<evidence type="ECO:0000313" key="4">
    <source>
        <dbReference type="Proteomes" id="UP001341281"/>
    </source>
</evidence>
<reference evidence="3 4" key="1">
    <citation type="submission" date="2024-02" db="EMBL/GenBank/DDBJ databases">
        <title>High-quality chromosome-scale genome assembly of Pensacola bahiagrass (Paspalum notatum Flugge var. saurae).</title>
        <authorList>
            <person name="Vega J.M."/>
            <person name="Podio M."/>
            <person name="Orjuela J."/>
            <person name="Siena L.A."/>
            <person name="Pessino S.C."/>
            <person name="Combes M.C."/>
            <person name="Mariac C."/>
            <person name="Albertini E."/>
            <person name="Pupilli F."/>
            <person name="Ortiz J.P.A."/>
            <person name="Leblanc O."/>
        </authorList>
    </citation>
    <scope>NUCLEOTIDE SEQUENCE [LARGE SCALE GENOMIC DNA]</scope>
    <source>
        <strain evidence="3">R1</strain>
        <tissue evidence="3">Leaf</tissue>
    </source>
</reference>
<organism evidence="3 4">
    <name type="scientific">Paspalum notatum var. saurae</name>
    <dbReference type="NCBI Taxonomy" id="547442"/>
    <lineage>
        <taxon>Eukaryota</taxon>
        <taxon>Viridiplantae</taxon>
        <taxon>Streptophyta</taxon>
        <taxon>Embryophyta</taxon>
        <taxon>Tracheophyta</taxon>
        <taxon>Spermatophyta</taxon>
        <taxon>Magnoliopsida</taxon>
        <taxon>Liliopsida</taxon>
        <taxon>Poales</taxon>
        <taxon>Poaceae</taxon>
        <taxon>PACMAD clade</taxon>
        <taxon>Panicoideae</taxon>
        <taxon>Andropogonodae</taxon>
        <taxon>Paspaleae</taxon>
        <taxon>Paspalinae</taxon>
        <taxon>Paspalum</taxon>
    </lineage>
</organism>
<dbReference type="AlphaFoldDB" id="A0AAQ3STK4"/>
<feature type="coiled-coil region" evidence="1">
    <location>
        <begin position="314"/>
        <end position="369"/>
    </location>
</feature>
<feature type="region of interest" description="Disordered" evidence="2">
    <location>
        <begin position="450"/>
        <end position="473"/>
    </location>
</feature>
<protein>
    <submittedName>
        <fullName evidence="3">Uncharacterized protein</fullName>
    </submittedName>
</protein>
<keyword evidence="4" id="KW-1185">Reference proteome</keyword>
<keyword evidence="1" id="KW-0175">Coiled coil</keyword>
<accession>A0AAQ3STK4</accession>
<name>A0AAQ3STK4_PASNO</name>